<evidence type="ECO:0000313" key="1">
    <source>
        <dbReference type="EMBL" id="KDQ54375.1"/>
    </source>
</evidence>
<sequence>MHANAWVHRIIDSRIVLETSSPTCSISAHLTPTTTTSLDHQSDTRILILVSSFSRAMDYSGNWSFNVSPSLKGFNIAAIEP</sequence>
<proteinExistence type="predicted"/>
<protein>
    <submittedName>
        <fullName evidence="1">Uncharacterized protein</fullName>
    </submittedName>
</protein>
<organism evidence="1 2">
    <name type="scientific">Jaapia argillacea MUCL 33604</name>
    <dbReference type="NCBI Taxonomy" id="933084"/>
    <lineage>
        <taxon>Eukaryota</taxon>
        <taxon>Fungi</taxon>
        <taxon>Dikarya</taxon>
        <taxon>Basidiomycota</taxon>
        <taxon>Agaricomycotina</taxon>
        <taxon>Agaricomycetes</taxon>
        <taxon>Agaricomycetidae</taxon>
        <taxon>Jaapiales</taxon>
        <taxon>Jaapiaceae</taxon>
        <taxon>Jaapia</taxon>
    </lineage>
</organism>
<reference evidence="2" key="1">
    <citation type="journal article" date="2014" name="Proc. Natl. Acad. Sci. U.S.A.">
        <title>Extensive sampling of basidiomycete genomes demonstrates inadequacy of the white-rot/brown-rot paradigm for wood decay fungi.</title>
        <authorList>
            <person name="Riley R."/>
            <person name="Salamov A.A."/>
            <person name="Brown D.W."/>
            <person name="Nagy L.G."/>
            <person name="Floudas D."/>
            <person name="Held B.W."/>
            <person name="Levasseur A."/>
            <person name="Lombard V."/>
            <person name="Morin E."/>
            <person name="Otillar R."/>
            <person name="Lindquist E.A."/>
            <person name="Sun H."/>
            <person name="LaButti K.M."/>
            <person name="Schmutz J."/>
            <person name="Jabbour D."/>
            <person name="Luo H."/>
            <person name="Baker S.E."/>
            <person name="Pisabarro A.G."/>
            <person name="Walton J.D."/>
            <person name="Blanchette R.A."/>
            <person name="Henrissat B."/>
            <person name="Martin F."/>
            <person name="Cullen D."/>
            <person name="Hibbett D.S."/>
            <person name="Grigoriev I.V."/>
        </authorList>
    </citation>
    <scope>NUCLEOTIDE SEQUENCE [LARGE SCALE GENOMIC DNA]</scope>
    <source>
        <strain evidence="2">MUCL 33604</strain>
    </source>
</reference>
<name>A0A067PKI6_9AGAM</name>
<accession>A0A067PKI6</accession>
<dbReference type="HOGENOM" id="CLU_2574190_0_0_1"/>
<keyword evidence="2" id="KW-1185">Reference proteome</keyword>
<dbReference type="EMBL" id="KL197729">
    <property type="protein sequence ID" value="KDQ54375.1"/>
    <property type="molecule type" value="Genomic_DNA"/>
</dbReference>
<dbReference type="Proteomes" id="UP000027265">
    <property type="component" value="Unassembled WGS sequence"/>
</dbReference>
<gene>
    <name evidence="1" type="ORF">JAAARDRAFT_406428</name>
</gene>
<dbReference type="InParanoid" id="A0A067PKI6"/>
<evidence type="ECO:0000313" key="2">
    <source>
        <dbReference type="Proteomes" id="UP000027265"/>
    </source>
</evidence>
<dbReference type="AlphaFoldDB" id="A0A067PKI6"/>